<evidence type="ECO:0000256" key="1">
    <source>
        <dbReference type="SAM" id="SignalP"/>
    </source>
</evidence>
<dbReference type="EMBL" id="FNTI01000001">
    <property type="protein sequence ID" value="SEC85024.1"/>
    <property type="molecule type" value="Genomic_DNA"/>
</dbReference>
<evidence type="ECO:0000313" key="3">
    <source>
        <dbReference type="Proteomes" id="UP000183208"/>
    </source>
</evidence>
<protein>
    <submittedName>
        <fullName evidence="2">Uncharacterized protein</fullName>
    </submittedName>
</protein>
<keyword evidence="1" id="KW-0732">Signal</keyword>
<reference evidence="2 3" key="1">
    <citation type="submission" date="2016-10" db="EMBL/GenBank/DDBJ databases">
        <authorList>
            <person name="de Groot N.N."/>
        </authorList>
    </citation>
    <scope>NUCLEOTIDE SEQUENCE [LARGE SCALE GENOMIC DNA]</scope>
    <source>
        <strain evidence="2 3">GAS522</strain>
    </source>
</reference>
<organism evidence="2 3">
    <name type="scientific">Bradyrhizobium lablabi</name>
    <dbReference type="NCBI Taxonomy" id="722472"/>
    <lineage>
        <taxon>Bacteria</taxon>
        <taxon>Pseudomonadati</taxon>
        <taxon>Pseudomonadota</taxon>
        <taxon>Alphaproteobacteria</taxon>
        <taxon>Hyphomicrobiales</taxon>
        <taxon>Nitrobacteraceae</taxon>
        <taxon>Bradyrhizobium</taxon>
    </lineage>
</organism>
<sequence>MKYLAAIALTFTIISSPVLADVDADRDITLVTKCTPKIFPSDREGLPPSVSIEVFSWSDTTKVCNEMMRVLEGVRHKDITNFEKAVAVLHFSQISYGTDDMQILKELIEIIRLRGLYDKPDRWYETNNLIVRAWNAFNGVVGPRHIITFLRSAGPDAAKGLSDDGLTRMIILMKHQYQRGD</sequence>
<feature type="chain" id="PRO_5010285551" evidence="1">
    <location>
        <begin position="21"/>
        <end position="181"/>
    </location>
</feature>
<dbReference type="RefSeq" id="WP_074819210.1">
    <property type="nucleotide sequence ID" value="NZ_FNTI01000001.1"/>
</dbReference>
<name>A0A1H4VXN3_9BRAD</name>
<dbReference type="AlphaFoldDB" id="A0A1H4VXN3"/>
<feature type="signal peptide" evidence="1">
    <location>
        <begin position="1"/>
        <end position="20"/>
    </location>
</feature>
<accession>A0A1H4VXN3</accession>
<proteinExistence type="predicted"/>
<gene>
    <name evidence="2" type="ORF">SAMN05444171_2413</name>
</gene>
<dbReference type="Proteomes" id="UP000183208">
    <property type="component" value="Unassembled WGS sequence"/>
</dbReference>
<evidence type="ECO:0000313" key="2">
    <source>
        <dbReference type="EMBL" id="SEC85024.1"/>
    </source>
</evidence>